<accession>A0A1H7FFR4</accession>
<dbReference type="PANTHER" id="PTHR35596:SF1">
    <property type="entry name" value="MICROBIAL-TYPE PARG CATALYTIC DOMAIN-CONTAINING PROTEIN"/>
    <property type="match status" value="1"/>
</dbReference>
<dbReference type="PANTHER" id="PTHR35596">
    <property type="entry name" value="DUF2263 DOMAIN-CONTAINING PROTEIN"/>
    <property type="match status" value="1"/>
</dbReference>
<reference evidence="2 3" key="1">
    <citation type="submission" date="2016-10" db="EMBL/GenBank/DDBJ databases">
        <authorList>
            <person name="de Groot N.N."/>
        </authorList>
    </citation>
    <scope>NUCLEOTIDE SEQUENCE [LARGE SCALE GENOMIC DNA]</scope>
    <source>
        <strain evidence="2 3">KH2T6</strain>
    </source>
</reference>
<protein>
    <submittedName>
        <fullName evidence="2">TIGR02452 family protein</fullName>
    </submittedName>
</protein>
<dbReference type="InterPro" id="IPR012664">
    <property type="entry name" value="CHP02452"/>
</dbReference>
<dbReference type="NCBIfam" id="TIGR02452">
    <property type="entry name" value="TIGR02452 family protein"/>
    <property type="match status" value="1"/>
</dbReference>
<evidence type="ECO:0000313" key="2">
    <source>
        <dbReference type="EMBL" id="SEK24604.1"/>
    </source>
</evidence>
<name>A0A1H7FFR4_RUMAL</name>
<feature type="domain" description="Microbial-type PARG catalytic" evidence="1">
    <location>
        <begin position="54"/>
        <end position="150"/>
    </location>
</feature>
<dbReference type="Gene3D" id="3.40.220.10">
    <property type="entry name" value="Leucine Aminopeptidase, subunit E, domain 1"/>
    <property type="match status" value="1"/>
</dbReference>
<dbReference type="InterPro" id="IPR019261">
    <property type="entry name" value="PARG_cat_microbial"/>
</dbReference>
<evidence type="ECO:0000259" key="1">
    <source>
        <dbReference type="Pfam" id="PF10021"/>
    </source>
</evidence>
<sequence length="269" mass="30368">MNGNDKETLVNIFNDTLEQCNNNSLLKNAVQNSIDRQYILLDGDSIALKGEPYLTPAKITVTQKRTIESAEQYKGTKVCILNFASAKNPGGGVVNGAKAQEECIRRITTLFPCLASDKIIEGFYQPHRTMFSDLIYNDDLIFTPDVYCIKTDTTSPAPRPENEWFKVDVITCASPNLSGYTRIYDDTLAKIQYKRLEKVFLTAINNGAETFILGAFGCGAFRNPPKVVAKVMKDLTEKYRYYFKNIEFAVYCSLKNPTNYNVFRDTFGK</sequence>
<dbReference type="AlphaFoldDB" id="A0A1H7FFR4"/>
<gene>
    <name evidence="2" type="ORF">SAMN05216469_101241</name>
</gene>
<dbReference type="EMBL" id="FOAT01000001">
    <property type="protein sequence ID" value="SEK24604.1"/>
    <property type="molecule type" value="Genomic_DNA"/>
</dbReference>
<evidence type="ECO:0000313" key="3">
    <source>
        <dbReference type="Proteomes" id="UP000186015"/>
    </source>
</evidence>
<dbReference type="Pfam" id="PF10021">
    <property type="entry name" value="PARG_cat_microb"/>
    <property type="match status" value="1"/>
</dbReference>
<dbReference type="SUPFAM" id="SSF52949">
    <property type="entry name" value="Macro domain-like"/>
    <property type="match status" value="1"/>
</dbReference>
<organism evidence="2 3">
    <name type="scientific">Ruminococcus albus</name>
    <dbReference type="NCBI Taxonomy" id="1264"/>
    <lineage>
        <taxon>Bacteria</taxon>
        <taxon>Bacillati</taxon>
        <taxon>Bacillota</taxon>
        <taxon>Clostridia</taxon>
        <taxon>Eubacteriales</taxon>
        <taxon>Oscillospiraceae</taxon>
        <taxon>Ruminococcus</taxon>
    </lineage>
</organism>
<proteinExistence type="predicted"/>
<dbReference type="InterPro" id="IPR043472">
    <property type="entry name" value="Macro_dom-like"/>
</dbReference>
<dbReference type="Proteomes" id="UP000186015">
    <property type="component" value="Unassembled WGS sequence"/>
</dbReference>
<dbReference type="PIRSF" id="PIRSF014899">
    <property type="entry name" value="UCP014899"/>
    <property type="match status" value="1"/>
</dbReference>